<accession>A0A443K7G6</accession>
<dbReference type="AlphaFoldDB" id="A0A443K7G6"/>
<evidence type="ECO:0000313" key="2">
    <source>
        <dbReference type="Proteomes" id="UP000284451"/>
    </source>
</evidence>
<organism evidence="1 2">
    <name type="scientific">Paenirhodobacter populi</name>
    <dbReference type="NCBI Taxonomy" id="2306993"/>
    <lineage>
        <taxon>Bacteria</taxon>
        <taxon>Pseudomonadati</taxon>
        <taxon>Pseudomonadota</taxon>
        <taxon>Alphaproteobacteria</taxon>
        <taxon>Rhodobacterales</taxon>
        <taxon>Rhodobacter group</taxon>
        <taxon>Paenirhodobacter</taxon>
    </lineage>
</organism>
<name>A0A443K7G6_9RHOB</name>
<protein>
    <submittedName>
        <fullName evidence="1">DUF3164 family protein</fullName>
    </submittedName>
</protein>
<evidence type="ECO:0000313" key="1">
    <source>
        <dbReference type="EMBL" id="RWR28727.1"/>
    </source>
</evidence>
<dbReference type="EMBL" id="SAUY01000023">
    <property type="protein sequence ID" value="RWR28727.1"/>
    <property type="molecule type" value="Genomic_DNA"/>
</dbReference>
<dbReference type="InterPro" id="IPR021505">
    <property type="entry name" value="Phage_B3_Orf6"/>
</dbReference>
<dbReference type="Pfam" id="PF11363">
    <property type="entry name" value="DUF3164"/>
    <property type="match status" value="1"/>
</dbReference>
<comment type="caution">
    <text evidence="1">The sequence shown here is derived from an EMBL/GenBank/DDBJ whole genome shotgun (WGS) entry which is preliminary data.</text>
</comment>
<dbReference type="Proteomes" id="UP000284451">
    <property type="component" value="Unassembled WGS sequence"/>
</dbReference>
<reference evidence="1 2" key="1">
    <citation type="submission" date="2019-01" db="EMBL/GenBank/DDBJ databases">
        <title>Sinorhodobacter populi sp. nov. isolated from the symptomatic bark tissue of Populus euramericana canker.</title>
        <authorList>
            <person name="Xu G."/>
        </authorList>
    </citation>
    <scope>NUCLEOTIDE SEQUENCE [LARGE SCALE GENOMIC DNA]</scope>
    <source>
        <strain evidence="1 2">07D10-4-3</strain>
    </source>
</reference>
<sequence>MNDHQSAFTPAFVPDGRRVIDGAEYMRDPKNRLLPVEMIKPQHLLEDQMVRDQFGWILSLVEQISRYRGHLFEDLGEFDALIAEKYGAEKGGPKGNRTYRTVDDCYAISIRVRDTLDFGSELQAAKALIDECLRGWTEDAAAPLRVIVDGAFSIDKEGLINKGEIFKLLRHNITDPKWLQAMDALRDAIRVTGSRTTPEFKMRTAPGEKQISISISLAQ</sequence>
<reference evidence="1 2" key="2">
    <citation type="submission" date="2019-01" db="EMBL/GenBank/DDBJ databases">
        <authorList>
            <person name="Li Y."/>
        </authorList>
    </citation>
    <scope>NUCLEOTIDE SEQUENCE [LARGE SCALE GENOMIC DNA]</scope>
    <source>
        <strain evidence="1 2">07D10-4-3</strain>
    </source>
</reference>
<gene>
    <name evidence="1" type="ORF">D2T29_15975</name>
</gene>
<proteinExistence type="predicted"/>